<evidence type="ECO:0000256" key="1">
    <source>
        <dbReference type="ARBA" id="ARBA00023002"/>
    </source>
</evidence>
<dbReference type="Gene3D" id="3.30.9.10">
    <property type="entry name" value="D-Amino Acid Oxidase, subunit A, domain 2"/>
    <property type="match status" value="1"/>
</dbReference>
<dbReference type="GO" id="GO:0005737">
    <property type="term" value="C:cytoplasm"/>
    <property type="evidence" value="ECO:0007669"/>
    <property type="project" value="TreeGrafter"/>
</dbReference>
<dbReference type="InterPro" id="IPR006076">
    <property type="entry name" value="FAD-dep_OxRdtase"/>
</dbReference>
<dbReference type="PATRIC" id="fig|199198.4.peg.2402"/>
<dbReference type="RefSeq" id="WP_032620080.1">
    <property type="nucleotide sequence ID" value="NZ_LGAR01000114.1"/>
</dbReference>
<organism evidence="3 4">
    <name type="scientific">Pseudomonas syringae pv. aceris</name>
    <dbReference type="NCBI Taxonomy" id="199198"/>
    <lineage>
        <taxon>Bacteria</taxon>
        <taxon>Pseudomonadati</taxon>
        <taxon>Pseudomonadota</taxon>
        <taxon>Gammaproteobacteria</taxon>
        <taxon>Pseudomonadales</taxon>
        <taxon>Pseudomonadaceae</taxon>
        <taxon>Pseudomonas</taxon>
        <taxon>Pseudomonas syringae</taxon>
    </lineage>
</organism>
<comment type="caution">
    <text evidence="3">The sequence shown here is derived from an EMBL/GenBank/DDBJ whole genome shotgun (WGS) entry which is preliminary data.</text>
</comment>
<reference evidence="3 4" key="1">
    <citation type="submission" date="2015-09" db="EMBL/GenBank/DDBJ databases">
        <title>Genome announcement of multiple Pseudomonas syringae strains.</title>
        <authorList>
            <person name="Thakur S."/>
            <person name="Wang P.W."/>
            <person name="Gong Y."/>
            <person name="Weir B.S."/>
            <person name="Guttman D.S."/>
        </authorList>
    </citation>
    <scope>NUCLEOTIDE SEQUENCE [LARGE SCALE GENOMIC DNA]</scope>
    <source>
        <strain evidence="3 4">ICMP2802</strain>
    </source>
</reference>
<dbReference type="EMBL" id="LJPM01000589">
    <property type="protein sequence ID" value="KPW09214.1"/>
    <property type="molecule type" value="Genomic_DNA"/>
</dbReference>
<evidence type="ECO:0000313" key="4">
    <source>
        <dbReference type="Proteomes" id="UP000050297"/>
    </source>
</evidence>
<protein>
    <submittedName>
        <fullName evidence="3">FAD dependent oxidoreductase</fullName>
    </submittedName>
</protein>
<feature type="domain" description="FAD dependent oxidoreductase" evidence="2">
    <location>
        <begin position="2"/>
        <end position="394"/>
    </location>
</feature>
<dbReference type="SUPFAM" id="SSF51905">
    <property type="entry name" value="FAD/NAD(P)-binding domain"/>
    <property type="match status" value="1"/>
</dbReference>
<dbReference type="AlphaFoldDB" id="A0A0L8IPT3"/>
<evidence type="ECO:0000313" key="3">
    <source>
        <dbReference type="EMBL" id="KPW09214.1"/>
    </source>
</evidence>
<dbReference type="Proteomes" id="UP000050297">
    <property type="component" value="Unassembled WGS sequence"/>
</dbReference>
<name>A0A0L8IPT3_PSESX</name>
<dbReference type="Pfam" id="PF01266">
    <property type="entry name" value="DAO"/>
    <property type="match status" value="1"/>
</dbReference>
<keyword evidence="1" id="KW-0560">Oxidoreductase</keyword>
<dbReference type="GO" id="GO:0016491">
    <property type="term" value="F:oxidoreductase activity"/>
    <property type="evidence" value="ECO:0007669"/>
    <property type="project" value="UniProtKB-KW"/>
</dbReference>
<proteinExistence type="predicted"/>
<dbReference type="PANTHER" id="PTHR13847:SF289">
    <property type="entry name" value="GLYCINE OXIDASE"/>
    <property type="match status" value="1"/>
</dbReference>
<gene>
    <name evidence="3" type="ORF">ALO91_03401</name>
</gene>
<accession>A0A0L8IPT3</accession>
<dbReference type="Gene3D" id="3.50.50.60">
    <property type="entry name" value="FAD/NAD(P)-binding domain"/>
    <property type="match status" value="2"/>
</dbReference>
<sequence>MKVAVVGAGIVGACCALSLQRAGLEVTVIDAAQPGGPHAASFGNGAWISPGSIVPMATPDLWKKVPGYLLNRQGPLTINPGAFFGLIPWLTRFLLSGATNYRVEQTAEALNFLLHDAPMRHVELAQSVGLKGLIVKSGLLHAYPDEAAYEKDALAWSLRAKNGIPWVEHQREAVRKYNPQLSDRYTFGAVIRDGAFCRDPEEYVRGIVQCAVSLGAEYINASVSGVTENGIVLAQDGKVSFDHVVIATGAASAKFSAALGDSIPLRSERGYHIQIADPGFDLKIPTMPSDGKIATTLTHGGLRIAGQVELTAEYSPPNWARCDVLLDWALRMYPCLKAKDLSGKVTKWMGRRPSIADGVPVVSLAKSTNHITYAFGHGHIGLAAAPKTAEIVTDIILKRPIEPLVKRFSALRF</sequence>
<evidence type="ECO:0000259" key="2">
    <source>
        <dbReference type="Pfam" id="PF01266"/>
    </source>
</evidence>
<dbReference type="InterPro" id="IPR036188">
    <property type="entry name" value="FAD/NAD-bd_sf"/>
</dbReference>
<dbReference type="PANTHER" id="PTHR13847">
    <property type="entry name" value="SARCOSINE DEHYDROGENASE-RELATED"/>
    <property type="match status" value="1"/>
</dbReference>
<dbReference type="SUPFAM" id="SSF54373">
    <property type="entry name" value="FAD-linked reductases, C-terminal domain"/>
    <property type="match status" value="1"/>
</dbReference>